<dbReference type="SMART" id="SM00368">
    <property type="entry name" value="LRR_RI"/>
    <property type="match status" value="4"/>
</dbReference>
<keyword evidence="2" id="KW-0433">Leucine-rich repeat</keyword>
<organism evidence="5 6">
    <name type="scientific">Chrysophaeum taylorii</name>
    <dbReference type="NCBI Taxonomy" id="2483200"/>
    <lineage>
        <taxon>Eukaryota</taxon>
        <taxon>Sar</taxon>
        <taxon>Stramenopiles</taxon>
        <taxon>Ochrophyta</taxon>
        <taxon>Pelagophyceae</taxon>
        <taxon>Pelagomonadales</taxon>
        <taxon>Pelagomonadaceae</taxon>
        <taxon>Chrysophaeum</taxon>
    </lineage>
</organism>
<proteinExistence type="predicted"/>
<dbReference type="Gene3D" id="3.80.10.10">
    <property type="entry name" value="Ribonuclease Inhibitor"/>
    <property type="match status" value="2"/>
</dbReference>
<sequence length="655" mass="72551">MRPETAVFDDGFARARRILQHRIDIAPKMRVPGANPKGEGIGIKIDDLPHMGRAYVNQYITTSLKVLAEYDRRRRNRRQRMIDNLPACEPQPTRDIFDRAEMTDIKKTPLLSQLDNHRRDKPPLPNRVKSRLEMRGRDRESASAETLLRSRLNALRRVARNDPVLAALRFCHERIDDDWAVTIAEAIGLNFQLLSLALVGNDITNVGAEHVARAVADHPTLETLAFGGNRVGDKGAFAFARTLEASESLQVLNLTAPKYHYKYYRDRRTKDFQENTVAIRVDDEETFDPATWSRFEDPDDVDPTAERIGPKGVRALARSLGTSRLIELDLGGQGAGDDGAKALAAALIPLTPPATDELPSLQFLGLEANGIRDSGVVDLCSVLFSAKSRLRSLRLAMNLATDKSATAITAFDVPAAKACLHLDVSLNHIGTEGCSKLLRAAPIVAYHTNPGYVEPTMPPCPSREPLHQSPTLENDDKIRPVGLPLRLGETAHTDCYRNLMHLRVSTPQLRKKLRSAGTVEWSNSESFLKVAARAATARSERELLGLTATFRRDKRALVQREQLTQFQAAAGLPPFSFNRTLKRNAARAVYAAGEKTARTLANTTEPPPHREPPRVHTMLNQTFSRVLSSPGAPYGRLDGLDTLRSSSPTTQRTSP</sequence>
<dbReference type="InterPro" id="IPR001611">
    <property type="entry name" value="Leu-rich_rpt"/>
</dbReference>
<dbReference type="PANTHER" id="PTHR24113">
    <property type="entry name" value="RAN GTPASE-ACTIVATING PROTEIN 1"/>
    <property type="match status" value="1"/>
</dbReference>
<evidence type="ECO:0000256" key="2">
    <source>
        <dbReference type="ARBA" id="ARBA00022614"/>
    </source>
</evidence>
<evidence type="ECO:0000256" key="4">
    <source>
        <dbReference type="SAM" id="MobiDB-lite"/>
    </source>
</evidence>
<dbReference type="InterPro" id="IPR027038">
    <property type="entry name" value="RanGap"/>
</dbReference>
<reference evidence="5" key="1">
    <citation type="submission" date="2023-01" db="EMBL/GenBank/DDBJ databases">
        <title>Metagenome sequencing of chrysophaentin producing Chrysophaeum taylorii.</title>
        <authorList>
            <person name="Davison J."/>
            <person name="Bewley C."/>
        </authorList>
    </citation>
    <scope>NUCLEOTIDE SEQUENCE</scope>
    <source>
        <strain evidence="5">NIES-1699</strain>
    </source>
</reference>
<protein>
    <submittedName>
        <fullName evidence="5">Uncharacterized protein</fullName>
    </submittedName>
</protein>
<dbReference type="InterPro" id="IPR032675">
    <property type="entry name" value="LRR_dom_sf"/>
</dbReference>
<dbReference type="Pfam" id="PF13516">
    <property type="entry name" value="LRR_6"/>
    <property type="match status" value="3"/>
</dbReference>
<name>A0AAD7UMJ9_9STRA</name>
<feature type="compositionally biased region" description="Low complexity" evidence="4">
    <location>
        <begin position="642"/>
        <end position="655"/>
    </location>
</feature>
<dbReference type="GO" id="GO:0006913">
    <property type="term" value="P:nucleocytoplasmic transport"/>
    <property type="evidence" value="ECO:0007669"/>
    <property type="project" value="TreeGrafter"/>
</dbReference>
<dbReference type="GO" id="GO:0005829">
    <property type="term" value="C:cytosol"/>
    <property type="evidence" value="ECO:0007669"/>
    <property type="project" value="TreeGrafter"/>
</dbReference>
<dbReference type="GO" id="GO:0048471">
    <property type="term" value="C:perinuclear region of cytoplasm"/>
    <property type="evidence" value="ECO:0007669"/>
    <property type="project" value="TreeGrafter"/>
</dbReference>
<keyword evidence="6" id="KW-1185">Reference proteome</keyword>
<dbReference type="Proteomes" id="UP001230188">
    <property type="component" value="Unassembled WGS sequence"/>
</dbReference>
<keyword evidence="1" id="KW-0343">GTPase activation</keyword>
<dbReference type="GO" id="GO:0005634">
    <property type="term" value="C:nucleus"/>
    <property type="evidence" value="ECO:0007669"/>
    <property type="project" value="TreeGrafter"/>
</dbReference>
<dbReference type="PANTHER" id="PTHR24113:SF12">
    <property type="entry name" value="RAN GTPASE-ACTIVATING PROTEIN 1"/>
    <property type="match status" value="1"/>
</dbReference>
<comment type="caution">
    <text evidence="5">The sequence shown here is derived from an EMBL/GenBank/DDBJ whole genome shotgun (WGS) entry which is preliminary data.</text>
</comment>
<dbReference type="EMBL" id="JAQMWT010000059">
    <property type="protein sequence ID" value="KAJ8611991.1"/>
    <property type="molecule type" value="Genomic_DNA"/>
</dbReference>
<evidence type="ECO:0000256" key="3">
    <source>
        <dbReference type="ARBA" id="ARBA00022737"/>
    </source>
</evidence>
<dbReference type="AlphaFoldDB" id="A0AAD7UMJ9"/>
<dbReference type="SUPFAM" id="SSF52047">
    <property type="entry name" value="RNI-like"/>
    <property type="match status" value="1"/>
</dbReference>
<dbReference type="GO" id="GO:0031267">
    <property type="term" value="F:small GTPase binding"/>
    <property type="evidence" value="ECO:0007669"/>
    <property type="project" value="TreeGrafter"/>
</dbReference>
<gene>
    <name evidence="5" type="ORF">CTAYLR_004404</name>
</gene>
<evidence type="ECO:0000313" key="5">
    <source>
        <dbReference type="EMBL" id="KAJ8611991.1"/>
    </source>
</evidence>
<evidence type="ECO:0000256" key="1">
    <source>
        <dbReference type="ARBA" id="ARBA00022468"/>
    </source>
</evidence>
<evidence type="ECO:0000313" key="6">
    <source>
        <dbReference type="Proteomes" id="UP001230188"/>
    </source>
</evidence>
<accession>A0AAD7UMJ9</accession>
<keyword evidence="3" id="KW-0677">Repeat</keyword>
<feature type="region of interest" description="Disordered" evidence="4">
    <location>
        <begin position="627"/>
        <end position="655"/>
    </location>
</feature>
<dbReference type="GO" id="GO:0005096">
    <property type="term" value="F:GTPase activator activity"/>
    <property type="evidence" value="ECO:0007669"/>
    <property type="project" value="UniProtKB-KW"/>
</dbReference>